<name>A0A9D6L8H3_UNCEI</name>
<evidence type="ECO:0000313" key="12">
    <source>
        <dbReference type="EMBL" id="MBI3539595.1"/>
    </source>
</evidence>
<evidence type="ECO:0000256" key="10">
    <source>
        <dbReference type="SAM" id="SignalP"/>
    </source>
</evidence>
<keyword evidence="3" id="KW-0813">Transport</keyword>
<evidence type="ECO:0000256" key="6">
    <source>
        <dbReference type="ARBA" id="ARBA00022692"/>
    </source>
</evidence>
<feature type="chain" id="PRO_5038670533" evidence="10">
    <location>
        <begin position="21"/>
        <end position="252"/>
    </location>
</feature>
<gene>
    <name evidence="12" type="ORF">HY076_04925</name>
</gene>
<dbReference type="PANTHER" id="PTHR33446:SF2">
    <property type="entry name" value="PROTEIN TONB"/>
    <property type="match status" value="1"/>
</dbReference>
<evidence type="ECO:0000313" key="13">
    <source>
        <dbReference type="Proteomes" id="UP000807850"/>
    </source>
</evidence>
<keyword evidence="5" id="KW-0997">Cell inner membrane</keyword>
<evidence type="ECO:0000256" key="1">
    <source>
        <dbReference type="ARBA" id="ARBA00004383"/>
    </source>
</evidence>
<keyword evidence="4" id="KW-1003">Cell membrane</keyword>
<accession>A0A9D6L8H3</accession>
<evidence type="ECO:0000256" key="8">
    <source>
        <dbReference type="ARBA" id="ARBA00022989"/>
    </source>
</evidence>
<dbReference type="GO" id="GO:0015031">
    <property type="term" value="P:protein transport"/>
    <property type="evidence" value="ECO:0007669"/>
    <property type="project" value="UniProtKB-KW"/>
</dbReference>
<evidence type="ECO:0000256" key="4">
    <source>
        <dbReference type="ARBA" id="ARBA00022475"/>
    </source>
</evidence>
<dbReference type="SUPFAM" id="SSF74653">
    <property type="entry name" value="TolA/TonB C-terminal domain"/>
    <property type="match status" value="1"/>
</dbReference>
<dbReference type="Pfam" id="PF03544">
    <property type="entry name" value="TonB_C"/>
    <property type="match status" value="1"/>
</dbReference>
<dbReference type="InterPro" id="IPR006260">
    <property type="entry name" value="TonB/TolA_C"/>
</dbReference>
<sequence>MRIGLFLSMFALVLVSPAFAGQSQGRPVPDSISIAVGVKRLAGEWTVSQSTSSRMIGPDVVITDLGSGRVGLTSDKGRFVGVGLFDGSTLAAITRDRSLQLGMLRATFTTDRTLAVKLSGEGPDAWQEEVWTRGVPAHPRPNGAPIPPDLRDPLPDHEPAFGEYVYVEELPEAIYKVAPTEPNVLHWVEGTVMVQALVGKDGLVKDTRVVKSIPEDDAEAVDAVRQWRFKPAMAGGKPVAVWVAVPVRFSLH</sequence>
<comment type="similarity">
    <text evidence="2">Belongs to the TonB family.</text>
</comment>
<dbReference type="GO" id="GO:0055085">
    <property type="term" value="P:transmembrane transport"/>
    <property type="evidence" value="ECO:0007669"/>
    <property type="project" value="InterPro"/>
</dbReference>
<protein>
    <submittedName>
        <fullName evidence="12">Energy transducer TonB</fullName>
    </submittedName>
</protein>
<proteinExistence type="inferred from homology"/>
<evidence type="ECO:0000256" key="7">
    <source>
        <dbReference type="ARBA" id="ARBA00022927"/>
    </source>
</evidence>
<dbReference type="NCBIfam" id="TIGR01352">
    <property type="entry name" value="tonB_Cterm"/>
    <property type="match status" value="1"/>
</dbReference>
<evidence type="ECO:0000256" key="5">
    <source>
        <dbReference type="ARBA" id="ARBA00022519"/>
    </source>
</evidence>
<dbReference type="AlphaFoldDB" id="A0A9D6L8H3"/>
<keyword evidence="10" id="KW-0732">Signal</keyword>
<dbReference type="Gene3D" id="3.30.1150.10">
    <property type="match status" value="1"/>
</dbReference>
<reference evidence="12" key="1">
    <citation type="submission" date="2020-07" db="EMBL/GenBank/DDBJ databases">
        <title>Huge and variable diversity of episymbiotic CPR bacteria and DPANN archaea in groundwater ecosystems.</title>
        <authorList>
            <person name="He C.Y."/>
            <person name="Keren R."/>
            <person name="Whittaker M."/>
            <person name="Farag I.F."/>
            <person name="Doudna J."/>
            <person name="Cate J.H.D."/>
            <person name="Banfield J.F."/>
        </authorList>
    </citation>
    <scope>NUCLEOTIDE SEQUENCE</scope>
    <source>
        <strain evidence="12">NC_groundwater_928_Pr1_S-0.2um_72_17</strain>
    </source>
</reference>
<dbReference type="InterPro" id="IPR037682">
    <property type="entry name" value="TonB_C"/>
</dbReference>
<dbReference type="Proteomes" id="UP000807850">
    <property type="component" value="Unassembled WGS sequence"/>
</dbReference>
<evidence type="ECO:0000256" key="9">
    <source>
        <dbReference type="ARBA" id="ARBA00023136"/>
    </source>
</evidence>
<dbReference type="PROSITE" id="PS52015">
    <property type="entry name" value="TONB_CTD"/>
    <property type="match status" value="1"/>
</dbReference>
<feature type="signal peptide" evidence="10">
    <location>
        <begin position="1"/>
        <end position="20"/>
    </location>
</feature>
<dbReference type="PANTHER" id="PTHR33446">
    <property type="entry name" value="PROTEIN TONB-RELATED"/>
    <property type="match status" value="1"/>
</dbReference>
<organism evidence="12 13">
    <name type="scientific">Eiseniibacteriota bacterium</name>
    <dbReference type="NCBI Taxonomy" id="2212470"/>
    <lineage>
        <taxon>Bacteria</taxon>
        <taxon>Candidatus Eiseniibacteriota</taxon>
    </lineage>
</organism>
<evidence type="ECO:0000259" key="11">
    <source>
        <dbReference type="PROSITE" id="PS52015"/>
    </source>
</evidence>
<keyword evidence="8" id="KW-1133">Transmembrane helix</keyword>
<keyword evidence="9" id="KW-0472">Membrane</keyword>
<keyword evidence="6" id="KW-0812">Transmembrane</keyword>
<dbReference type="InterPro" id="IPR051045">
    <property type="entry name" value="TonB-dependent_transducer"/>
</dbReference>
<dbReference type="GO" id="GO:0005886">
    <property type="term" value="C:plasma membrane"/>
    <property type="evidence" value="ECO:0007669"/>
    <property type="project" value="UniProtKB-SubCell"/>
</dbReference>
<keyword evidence="7" id="KW-0653">Protein transport</keyword>
<evidence type="ECO:0000256" key="3">
    <source>
        <dbReference type="ARBA" id="ARBA00022448"/>
    </source>
</evidence>
<feature type="domain" description="TonB C-terminal" evidence="11">
    <location>
        <begin position="164"/>
        <end position="252"/>
    </location>
</feature>
<comment type="subcellular location">
    <subcellularLocation>
        <location evidence="1">Cell inner membrane</location>
        <topology evidence="1">Single-pass membrane protein</topology>
        <orientation evidence="1">Periplasmic side</orientation>
    </subcellularLocation>
</comment>
<dbReference type="EMBL" id="JACQAY010000152">
    <property type="protein sequence ID" value="MBI3539595.1"/>
    <property type="molecule type" value="Genomic_DNA"/>
</dbReference>
<evidence type="ECO:0000256" key="2">
    <source>
        <dbReference type="ARBA" id="ARBA00006555"/>
    </source>
</evidence>
<comment type="caution">
    <text evidence="12">The sequence shown here is derived from an EMBL/GenBank/DDBJ whole genome shotgun (WGS) entry which is preliminary data.</text>
</comment>